<dbReference type="Pfam" id="PF03193">
    <property type="entry name" value="RsgA_GTPase"/>
    <property type="match status" value="1"/>
</dbReference>
<dbReference type="InterPro" id="IPR012340">
    <property type="entry name" value="NA-bd_OB-fold"/>
</dbReference>
<evidence type="ECO:0000313" key="14">
    <source>
        <dbReference type="Proteomes" id="UP000239549"/>
    </source>
</evidence>
<comment type="similarity">
    <text evidence="10">Belongs to the TRAFAC class YlqF/YawG GTPase family. RsgA subfamily.</text>
</comment>
<dbReference type="SUPFAM" id="SSF52540">
    <property type="entry name" value="P-loop containing nucleoside triphosphate hydrolases"/>
    <property type="match status" value="1"/>
</dbReference>
<gene>
    <name evidence="10" type="primary">rsgA</name>
    <name evidence="13" type="ORF">DCCM_2235</name>
</gene>
<dbReference type="AlphaFoldDB" id="A0A2L2XAE2"/>
<dbReference type="Gene3D" id="1.10.40.50">
    <property type="entry name" value="Probable gtpase engc, domain 3"/>
    <property type="match status" value="1"/>
</dbReference>
<proteinExistence type="inferred from homology"/>
<dbReference type="InterPro" id="IPR030378">
    <property type="entry name" value="G_CP_dom"/>
</dbReference>
<dbReference type="NCBIfam" id="TIGR00157">
    <property type="entry name" value="ribosome small subunit-dependent GTPase A"/>
    <property type="match status" value="1"/>
</dbReference>
<keyword evidence="7 10" id="KW-0862">Zinc</keyword>
<feature type="binding site" evidence="10">
    <location>
        <position position="281"/>
    </location>
    <ligand>
        <name>Zn(2+)</name>
        <dbReference type="ChEBI" id="CHEBI:29105"/>
    </ligand>
</feature>
<comment type="subunit">
    <text evidence="10">Monomer. Associates with 30S ribosomal subunit, binds 16S rRNA.</text>
</comment>
<feature type="binding site" evidence="10">
    <location>
        <position position="286"/>
    </location>
    <ligand>
        <name>Zn(2+)</name>
        <dbReference type="ChEBI" id="CHEBI:29105"/>
    </ligand>
</feature>
<evidence type="ECO:0000256" key="7">
    <source>
        <dbReference type="ARBA" id="ARBA00022833"/>
    </source>
</evidence>
<comment type="caution">
    <text evidence="13">The sequence shown here is derived from an EMBL/GenBank/DDBJ whole genome shotgun (WGS) entry which is preliminary data.</text>
</comment>
<evidence type="ECO:0000256" key="4">
    <source>
        <dbReference type="ARBA" id="ARBA00022730"/>
    </source>
</evidence>
<name>A0A2L2XAE2_9FIRM</name>
<dbReference type="InterPro" id="IPR027417">
    <property type="entry name" value="P-loop_NTPase"/>
</dbReference>
<evidence type="ECO:0000256" key="3">
    <source>
        <dbReference type="ARBA" id="ARBA00022723"/>
    </source>
</evidence>
<feature type="domain" description="EngC GTPase" evidence="11">
    <location>
        <begin position="111"/>
        <end position="258"/>
    </location>
</feature>
<feature type="domain" description="CP-type G" evidence="12">
    <location>
        <begin position="103"/>
        <end position="260"/>
    </location>
</feature>
<dbReference type="RefSeq" id="WP_104371565.1">
    <property type="nucleotide sequence ID" value="NZ_BFAV01000073.1"/>
</dbReference>
<dbReference type="CDD" id="cd01854">
    <property type="entry name" value="YjeQ_EngC"/>
    <property type="match status" value="1"/>
</dbReference>
<dbReference type="GO" id="GO:0003924">
    <property type="term" value="F:GTPase activity"/>
    <property type="evidence" value="ECO:0007669"/>
    <property type="project" value="UniProtKB-UniRule"/>
</dbReference>
<dbReference type="GO" id="GO:0005525">
    <property type="term" value="F:GTP binding"/>
    <property type="evidence" value="ECO:0007669"/>
    <property type="project" value="UniProtKB-UniRule"/>
</dbReference>
<evidence type="ECO:0000259" key="12">
    <source>
        <dbReference type="PROSITE" id="PS51721"/>
    </source>
</evidence>
<dbReference type="OrthoDB" id="9809485at2"/>
<comment type="cofactor">
    <cofactor evidence="10">
        <name>Zn(2+)</name>
        <dbReference type="ChEBI" id="CHEBI:29105"/>
    </cofactor>
    <text evidence="10">Binds 1 zinc ion per subunit.</text>
</comment>
<dbReference type="InterPro" id="IPR010914">
    <property type="entry name" value="RsgA_GTPase_dom"/>
</dbReference>
<evidence type="ECO:0000313" key="13">
    <source>
        <dbReference type="EMBL" id="GBF33138.1"/>
    </source>
</evidence>
<dbReference type="PANTHER" id="PTHR32120:SF10">
    <property type="entry name" value="SMALL RIBOSOMAL SUBUNIT BIOGENESIS GTPASE RSGA"/>
    <property type="match status" value="1"/>
</dbReference>
<feature type="binding site" evidence="10">
    <location>
        <begin position="202"/>
        <end position="210"/>
    </location>
    <ligand>
        <name>GTP</name>
        <dbReference type="ChEBI" id="CHEBI:37565"/>
    </ligand>
</feature>
<evidence type="ECO:0000256" key="8">
    <source>
        <dbReference type="ARBA" id="ARBA00022884"/>
    </source>
</evidence>
<keyword evidence="6 10" id="KW-0378">Hydrolase</keyword>
<comment type="function">
    <text evidence="10">One of several proteins that assist in the late maturation steps of the functional core of the 30S ribosomal subunit. Helps release RbfA from mature subunits. May play a role in the assembly of ribosomal proteins into the subunit. Circularly permuted GTPase that catalyzes slow GTP hydrolysis, GTPase activity is stimulated by the 30S ribosomal subunit.</text>
</comment>
<evidence type="ECO:0000256" key="6">
    <source>
        <dbReference type="ARBA" id="ARBA00022801"/>
    </source>
</evidence>
<evidence type="ECO:0000256" key="2">
    <source>
        <dbReference type="ARBA" id="ARBA00022517"/>
    </source>
</evidence>
<comment type="subcellular location">
    <subcellularLocation>
        <location evidence="10">Cytoplasm</location>
    </subcellularLocation>
</comment>
<protein>
    <recommendedName>
        <fullName evidence="10">Small ribosomal subunit biogenesis GTPase RsgA</fullName>
        <ecNumber evidence="10">3.6.1.-</ecNumber>
    </recommendedName>
</protein>
<keyword evidence="1 10" id="KW-0963">Cytoplasm</keyword>
<evidence type="ECO:0000259" key="11">
    <source>
        <dbReference type="PROSITE" id="PS50936"/>
    </source>
</evidence>
<evidence type="ECO:0000256" key="10">
    <source>
        <dbReference type="HAMAP-Rule" id="MF_01820"/>
    </source>
</evidence>
<accession>A0A2L2XAE2</accession>
<keyword evidence="14" id="KW-1185">Reference proteome</keyword>
<organism evidence="13 14">
    <name type="scientific">Desulfocucumis palustris</name>
    <dbReference type="NCBI Taxonomy" id="1898651"/>
    <lineage>
        <taxon>Bacteria</taxon>
        <taxon>Bacillati</taxon>
        <taxon>Bacillota</taxon>
        <taxon>Clostridia</taxon>
        <taxon>Eubacteriales</taxon>
        <taxon>Desulfocucumaceae</taxon>
        <taxon>Desulfocucumis</taxon>
    </lineage>
</organism>
<keyword evidence="2 10" id="KW-0690">Ribosome biogenesis</keyword>
<dbReference type="PROSITE" id="PS50936">
    <property type="entry name" value="ENGC_GTPASE"/>
    <property type="match status" value="1"/>
</dbReference>
<keyword evidence="4 10" id="KW-0699">rRNA-binding</keyword>
<dbReference type="Gene3D" id="3.40.50.300">
    <property type="entry name" value="P-loop containing nucleotide triphosphate hydrolases"/>
    <property type="match status" value="1"/>
</dbReference>
<dbReference type="EMBL" id="BFAV01000073">
    <property type="protein sequence ID" value="GBF33138.1"/>
    <property type="molecule type" value="Genomic_DNA"/>
</dbReference>
<evidence type="ECO:0000256" key="9">
    <source>
        <dbReference type="ARBA" id="ARBA00023134"/>
    </source>
</evidence>
<keyword evidence="9 10" id="KW-0342">GTP-binding</keyword>
<feature type="binding site" evidence="10">
    <location>
        <position position="294"/>
    </location>
    <ligand>
        <name>Zn(2+)</name>
        <dbReference type="ChEBI" id="CHEBI:29105"/>
    </ligand>
</feature>
<dbReference type="GO" id="GO:0019843">
    <property type="term" value="F:rRNA binding"/>
    <property type="evidence" value="ECO:0007669"/>
    <property type="project" value="UniProtKB-KW"/>
</dbReference>
<keyword evidence="3 10" id="KW-0479">Metal-binding</keyword>
<evidence type="ECO:0000256" key="5">
    <source>
        <dbReference type="ARBA" id="ARBA00022741"/>
    </source>
</evidence>
<sequence>MNINLKNYGLNERFEQEATLYNGLFIARVTEQHRDLYKVVSEYGEIDASVSGKFAYHANDQTNFPAVGDWVMIDRLDGSTGNAIIHHILRRKSVLARQSAGTENAGQVIAANIDTIFICMSLNADFNIRRIERYLTIAWDSMATPVIVLTKSDLCIDLPQKLNDIASVSMGAEVITCSSENGNGFDGINAYIGQGKTIAFVGSSGVGKSTLINRLMGQDLLATRAIREDDAKGRHTTTHRQLLLLPNGGIVIDTPGMRELQIYTGNLSKTFEDIEEIAARCKFGDCSHGAEPGCAIREAIENGTLSEKRFESYQKLQREVSYAGLNARQLENEKLNRMFGGKGEMKQLKKHIKDKNNR</sequence>
<keyword evidence="5 10" id="KW-0547">Nucleotide-binding</keyword>
<dbReference type="SUPFAM" id="SSF50249">
    <property type="entry name" value="Nucleic acid-binding proteins"/>
    <property type="match status" value="1"/>
</dbReference>
<dbReference type="EC" id="3.6.1.-" evidence="10"/>
<keyword evidence="8 10" id="KW-0694">RNA-binding</keyword>
<feature type="binding site" evidence="10">
    <location>
        <position position="288"/>
    </location>
    <ligand>
        <name>Zn(2+)</name>
        <dbReference type="ChEBI" id="CHEBI:29105"/>
    </ligand>
</feature>
<dbReference type="Proteomes" id="UP000239549">
    <property type="component" value="Unassembled WGS sequence"/>
</dbReference>
<evidence type="ECO:0000256" key="1">
    <source>
        <dbReference type="ARBA" id="ARBA00022490"/>
    </source>
</evidence>
<reference evidence="14" key="1">
    <citation type="submission" date="2018-02" db="EMBL/GenBank/DDBJ databases">
        <title>Genome sequence of Desulfocucumis palustris strain NAW-5.</title>
        <authorList>
            <person name="Watanabe M."/>
            <person name="Kojima H."/>
            <person name="Fukui M."/>
        </authorList>
    </citation>
    <scope>NUCLEOTIDE SEQUENCE [LARGE SCALE GENOMIC DNA]</scope>
    <source>
        <strain evidence="14">NAW-5</strain>
    </source>
</reference>
<dbReference type="HAMAP" id="MF_01820">
    <property type="entry name" value="GTPase_RsgA"/>
    <property type="match status" value="1"/>
</dbReference>
<dbReference type="InterPro" id="IPR004881">
    <property type="entry name" value="Ribosome_biogen_GTPase_RsgA"/>
</dbReference>
<dbReference type="PANTHER" id="PTHR32120">
    <property type="entry name" value="SMALL RIBOSOMAL SUBUNIT BIOGENESIS GTPASE RSGA"/>
    <property type="match status" value="1"/>
</dbReference>
<dbReference type="PROSITE" id="PS51721">
    <property type="entry name" value="G_CP"/>
    <property type="match status" value="1"/>
</dbReference>
<dbReference type="GO" id="GO:0005737">
    <property type="term" value="C:cytoplasm"/>
    <property type="evidence" value="ECO:0007669"/>
    <property type="project" value="UniProtKB-SubCell"/>
</dbReference>
<dbReference type="GO" id="GO:0042274">
    <property type="term" value="P:ribosomal small subunit biogenesis"/>
    <property type="evidence" value="ECO:0007669"/>
    <property type="project" value="UniProtKB-UniRule"/>
</dbReference>
<dbReference type="GO" id="GO:0046872">
    <property type="term" value="F:metal ion binding"/>
    <property type="evidence" value="ECO:0007669"/>
    <property type="project" value="UniProtKB-KW"/>
</dbReference>
<feature type="binding site" evidence="10">
    <location>
        <begin position="150"/>
        <end position="153"/>
    </location>
    <ligand>
        <name>GTP</name>
        <dbReference type="ChEBI" id="CHEBI:37565"/>
    </ligand>
</feature>